<sequence>MKKSTQLFVCKFCYREKPTLQGICSHISQSPLCRQAQHAKLSAGCTVDIPAKDTPELPSGLNEANIPLPEFDPPKFNAAQFLASEPEQNCGEISYPSKCTCIKESVDEKYRGILKWPWVEPCSGAGAEKQEPPWAPFDSWDEWELARWLLTSGLTQKAIDDFLKLHIVSRACIRKDETTHMSLHMSDPGPYAPIIPKQRNPVKCIKELIGNPEFREHMKYTPEHLYCDPEGKQWLYENIRDKSAWPCLIACCCENLCPKCCVAWDQREGTMHWPICILEAASQGASPDLPHANIFHSLRPDILHQLHKGVFKDHIVLWATICTEGGKLEVDRHFRAMPKHPKLRHFKKGILPVSQWTRTKYKNMEKVFLSVLSVRAVLDFIYYAHFEVHLDDLLKQLEDAWNTFHHFKHIFCHLIQHYVTLIRELRTADGYNTEGSERLHIEFTKTAYNFSNKKGYTSQMAMWLQHQKAAHRQDNYIYEDFDDSKSDSEPEDEQSPQASYKAPSQAKEEKQLANGFKIAKKPAYVHAKVSELVKDFGAIDFTCCLKDRLHQLAGPSSRRRTGNMSLIIENLSVAIYMQFKVKLPHIPQVSLILKTTMDTIHAHPAQAATAAHFSMVLACDPALNHGTESENPPGRHSQNLLMHHVAQVDVIFKLSEAICYIAGISLNHAMLPLAYVKWFTPFNTHDRHRWFASIISITNMIRSCHLIFVWGTSIDRTWSSDTVVELYKKFHFNLYLCHHDFVEFQYLVDRDEL</sequence>
<keyword evidence="3" id="KW-1185">Reference proteome</keyword>
<name>A0A8E2DFL3_9APHY</name>
<proteinExistence type="predicted"/>
<dbReference type="AlphaFoldDB" id="A0A8E2DFL3"/>
<protein>
    <submittedName>
        <fullName evidence="2">Uncharacterized protein</fullName>
    </submittedName>
</protein>
<accession>A0A8E2DFL3</accession>
<evidence type="ECO:0000313" key="2">
    <source>
        <dbReference type="EMBL" id="OCH83919.1"/>
    </source>
</evidence>
<dbReference type="EMBL" id="KV722765">
    <property type="protein sequence ID" value="OCH83919.1"/>
    <property type="molecule type" value="Genomic_DNA"/>
</dbReference>
<dbReference type="Pfam" id="PF18759">
    <property type="entry name" value="Plavaka"/>
    <property type="match status" value="2"/>
</dbReference>
<dbReference type="Proteomes" id="UP000250043">
    <property type="component" value="Unassembled WGS sequence"/>
</dbReference>
<gene>
    <name evidence="2" type="ORF">OBBRIDRAFT_815665</name>
</gene>
<evidence type="ECO:0000313" key="3">
    <source>
        <dbReference type="Proteomes" id="UP000250043"/>
    </source>
</evidence>
<dbReference type="InterPro" id="IPR041078">
    <property type="entry name" value="Plavaka"/>
</dbReference>
<reference evidence="2 3" key="1">
    <citation type="submission" date="2016-07" db="EMBL/GenBank/DDBJ databases">
        <title>Draft genome of the white-rot fungus Obba rivulosa 3A-2.</title>
        <authorList>
            <consortium name="DOE Joint Genome Institute"/>
            <person name="Miettinen O."/>
            <person name="Riley R."/>
            <person name="Acob R."/>
            <person name="Barry K."/>
            <person name="Cullen D."/>
            <person name="De Vries R."/>
            <person name="Hainaut M."/>
            <person name="Hatakka A."/>
            <person name="Henrissat B."/>
            <person name="Hilden K."/>
            <person name="Kuo R."/>
            <person name="Labutti K."/>
            <person name="Lipzen A."/>
            <person name="Makela M.R."/>
            <person name="Sandor L."/>
            <person name="Spatafora J.W."/>
            <person name="Grigoriev I.V."/>
            <person name="Hibbett D.S."/>
        </authorList>
    </citation>
    <scope>NUCLEOTIDE SEQUENCE [LARGE SCALE GENOMIC DNA]</scope>
    <source>
        <strain evidence="2 3">3A-2</strain>
    </source>
</reference>
<organism evidence="2 3">
    <name type="scientific">Obba rivulosa</name>
    <dbReference type="NCBI Taxonomy" id="1052685"/>
    <lineage>
        <taxon>Eukaryota</taxon>
        <taxon>Fungi</taxon>
        <taxon>Dikarya</taxon>
        <taxon>Basidiomycota</taxon>
        <taxon>Agaricomycotina</taxon>
        <taxon>Agaricomycetes</taxon>
        <taxon>Polyporales</taxon>
        <taxon>Gelatoporiaceae</taxon>
        <taxon>Obba</taxon>
    </lineage>
</organism>
<dbReference type="OrthoDB" id="2789130at2759"/>
<evidence type="ECO:0000256" key="1">
    <source>
        <dbReference type="SAM" id="MobiDB-lite"/>
    </source>
</evidence>
<feature type="region of interest" description="Disordered" evidence="1">
    <location>
        <begin position="480"/>
        <end position="506"/>
    </location>
</feature>